<dbReference type="PROSITE" id="PS50043">
    <property type="entry name" value="HTH_LUXR_2"/>
    <property type="match status" value="1"/>
</dbReference>
<dbReference type="SUPFAM" id="SSF46894">
    <property type="entry name" value="C-terminal effector domain of the bipartite response regulators"/>
    <property type="match status" value="1"/>
</dbReference>
<organism evidence="2 3">
    <name type="scientific">Sphingopyxis granuli</name>
    <dbReference type="NCBI Taxonomy" id="267128"/>
    <lineage>
        <taxon>Bacteria</taxon>
        <taxon>Pseudomonadati</taxon>
        <taxon>Pseudomonadota</taxon>
        <taxon>Alphaproteobacteria</taxon>
        <taxon>Sphingomonadales</taxon>
        <taxon>Sphingomonadaceae</taxon>
        <taxon>Sphingopyxis</taxon>
    </lineage>
</organism>
<dbReference type="GO" id="GO:0006355">
    <property type="term" value="P:regulation of DNA-templated transcription"/>
    <property type="evidence" value="ECO:0007669"/>
    <property type="project" value="InterPro"/>
</dbReference>
<dbReference type="RefSeq" id="WP_067180860.1">
    <property type="nucleotide sequence ID" value="NZ_CP012199.1"/>
</dbReference>
<dbReference type="SMART" id="SM00421">
    <property type="entry name" value="HTH_LUXR"/>
    <property type="match status" value="1"/>
</dbReference>
<name>A0AA86L2W4_9SPHN</name>
<dbReference type="AlphaFoldDB" id="A0AA86L2W4"/>
<feature type="domain" description="HTH luxR-type" evidence="1">
    <location>
        <begin position="298"/>
        <end position="363"/>
    </location>
</feature>
<dbReference type="Gene3D" id="1.10.10.10">
    <property type="entry name" value="Winged helix-like DNA-binding domain superfamily/Winged helix DNA-binding domain"/>
    <property type="match status" value="1"/>
</dbReference>
<sequence length="365" mass="39804">MDARGYLETREALAQAPFEPARWADALTSLASLCHATSAQLLSFGPTRFNPMVAPGVGEADVMDFLAIGGMDPATNHGLAAMLRADAGHVVTDHEYLSDHDRRRDPLYNEFFAKYDGHFVSSGVLFREGGRLRNLNLFHHRRQQGLGPNESGLMARLLPHFAKAVDLSIQLEGRAASLSTNAIEQAGPATILCQADGKIVAAGRKAEAMLSRGDVVGARDGRLRLSCREAQAELDMRIAAAARRFAPESGSVMVQRLCDRRVRIACAPVPEGDHNRFLEPLALLMIRDDDRPMLDRRAVGRTFALTEAETSIAELLIEGASSSRIAEVRGVSVETVNSQIKSILSKTGCSKRSEIPNLMRMYLSL</sequence>
<dbReference type="EMBL" id="CP012199">
    <property type="protein sequence ID" value="AMG73225.1"/>
    <property type="molecule type" value="Genomic_DNA"/>
</dbReference>
<dbReference type="InterPro" id="IPR016032">
    <property type="entry name" value="Sig_transdc_resp-reg_C-effctor"/>
</dbReference>
<dbReference type="Proteomes" id="UP000058599">
    <property type="component" value="Chromosome"/>
</dbReference>
<dbReference type="GO" id="GO:0003677">
    <property type="term" value="F:DNA binding"/>
    <property type="evidence" value="ECO:0007669"/>
    <property type="project" value="InterPro"/>
</dbReference>
<evidence type="ECO:0000313" key="2">
    <source>
        <dbReference type="EMBL" id="AMG73225.1"/>
    </source>
</evidence>
<proteinExistence type="predicted"/>
<protein>
    <recommendedName>
        <fullName evidence="1">HTH luxR-type domain-containing protein</fullName>
    </recommendedName>
</protein>
<dbReference type="KEGG" id="sgi:SGRAN_0831"/>
<gene>
    <name evidence="2" type="ORF">SGRAN_0831</name>
</gene>
<accession>A0AA86L2W4</accession>
<dbReference type="Pfam" id="PF00196">
    <property type="entry name" value="GerE"/>
    <property type="match status" value="1"/>
</dbReference>
<evidence type="ECO:0000259" key="1">
    <source>
        <dbReference type="PROSITE" id="PS50043"/>
    </source>
</evidence>
<reference evidence="2 3" key="1">
    <citation type="journal article" date="2016" name="BMC Genomics">
        <title>Genomic analysis of the nitrate-respiring Sphingopyxis granuli (formerly Sphingomonas macrogoltabida) strain TFA.</title>
        <authorList>
            <person name="Garcia-Romero I."/>
            <person name="Perez-Pulido A.J."/>
            <person name="Gonzalez-Flores Y.E."/>
            <person name="Reyes-Ramirez F."/>
            <person name="Santero E."/>
            <person name="Floriano B."/>
        </authorList>
    </citation>
    <scope>NUCLEOTIDE SEQUENCE [LARGE SCALE GENOMIC DNA]</scope>
    <source>
        <strain evidence="2 3">TFA</strain>
    </source>
</reference>
<dbReference type="InterPro" id="IPR000792">
    <property type="entry name" value="Tscrpt_reg_LuxR_C"/>
</dbReference>
<evidence type="ECO:0000313" key="3">
    <source>
        <dbReference type="Proteomes" id="UP000058599"/>
    </source>
</evidence>
<keyword evidence="3" id="KW-1185">Reference proteome</keyword>
<dbReference type="PRINTS" id="PR00038">
    <property type="entry name" value="HTHLUXR"/>
</dbReference>
<dbReference type="InterPro" id="IPR036388">
    <property type="entry name" value="WH-like_DNA-bd_sf"/>
</dbReference>